<evidence type="ECO:0000256" key="2">
    <source>
        <dbReference type="SAM" id="Phobius"/>
    </source>
</evidence>
<feature type="compositionally biased region" description="Low complexity" evidence="1">
    <location>
        <begin position="67"/>
        <end position="97"/>
    </location>
</feature>
<evidence type="ECO:0000313" key="5">
    <source>
        <dbReference type="Proteomes" id="UP000186819"/>
    </source>
</evidence>
<proteinExistence type="predicted"/>
<dbReference type="InterPro" id="IPR007730">
    <property type="entry name" value="SPOR-like_dom"/>
</dbReference>
<organism evidence="4 5">
    <name type="scientific">Aromatoleum tolulyticum</name>
    <dbReference type="NCBI Taxonomy" id="34027"/>
    <lineage>
        <taxon>Bacteria</taxon>
        <taxon>Pseudomonadati</taxon>
        <taxon>Pseudomonadota</taxon>
        <taxon>Betaproteobacteria</taxon>
        <taxon>Rhodocyclales</taxon>
        <taxon>Rhodocyclaceae</taxon>
        <taxon>Aromatoleum</taxon>
    </lineage>
</organism>
<reference evidence="5" key="1">
    <citation type="submission" date="2017-01" db="EMBL/GenBank/DDBJ databases">
        <authorList>
            <person name="Varghese N."/>
            <person name="Submissions S."/>
        </authorList>
    </citation>
    <scope>NUCLEOTIDE SEQUENCE [LARGE SCALE GENOMIC DNA]</scope>
    <source>
        <strain evidence="5">ATCC 51758</strain>
    </source>
</reference>
<dbReference type="Pfam" id="PF05036">
    <property type="entry name" value="SPOR"/>
    <property type="match status" value="1"/>
</dbReference>
<feature type="transmembrane region" description="Helical" evidence="2">
    <location>
        <begin position="26"/>
        <end position="43"/>
    </location>
</feature>
<keyword evidence="2" id="KW-0472">Membrane</keyword>
<dbReference type="OrthoDB" id="5298834at2"/>
<dbReference type="RefSeq" id="WP_076600147.1">
    <property type="nucleotide sequence ID" value="NZ_FTMD01000001.1"/>
</dbReference>
<dbReference type="SUPFAM" id="SSF110997">
    <property type="entry name" value="Sporulation related repeat"/>
    <property type="match status" value="1"/>
</dbReference>
<gene>
    <name evidence="4" type="ORF">SAMN05421829_101102</name>
</gene>
<feature type="compositionally biased region" description="Low complexity" evidence="1">
    <location>
        <begin position="108"/>
        <end position="121"/>
    </location>
</feature>
<keyword evidence="2" id="KW-1133">Transmembrane helix</keyword>
<dbReference type="EMBL" id="FTMD01000001">
    <property type="protein sequence ID" value="SIP87357.1"/>
    <property type="molecule type" value="Genomic_DNA"/>
</dbReference>
<evidence type="ECO:0000256" key="1">
    <source>
        <dbReference type="SAM" id="MobiDB-lite"/>
    </source>
</evidence>
<dbReference type="InterPro" id="IPR036680">
    <property type="entry name" value="SPOR-like_sf"/>
</dbReference>
<keyword evidence="5" id="KW-1185">Reference proteome</keyword>
<dbReference type="Gene3D" id="3.30.70.1070">
    <property type="entry name" value="Sporulation related repeat"/>
    <property type="match status" value="1"/>
</dbReference>
<name>A0A1N6N5K6_9RHOO</name>
<sequence>MSRSLTAGDHAVADAETLRKASLKRALMAIVALMALTASLWLVEGSETAAPPAPSAAPVPAAPPAAEPAVDPAAAPAAPVTTEAAPVVAEQAAPAEAGQARTGETQSAPLATAPDGALAAPAAPPPGWTASAVPAAPATPPAPVQAAEAPAAATAASAVAPAETPDASPRADAPRLHAGPPPGPGYLIQLGVFLDTANAESMRRELERKGYPAHLQARVVLGPYPDRESAITAQEKIRRERKLDGMILAPRK</sequence>
<evidence type="ECO:0000259" key="3">
    <source>
        <dbReference type="Pfam" id="PF05036"/>
    </source>
</evidence>
<feature type="compositionally biased region" description="Low complexity" evidence="1">
    <location>
        <begin position="144"/>
        <end position="165"/>
    </location>
</feature>
<feature type="domain" description="SPOR" evidence="3">
    <location>
        <begin position="183"/>
        <end position="247"/>
    </location>
</feature>
<feature type="region of interest" description="Disordered" evidence="1">
    <location>
        <begin position="48"/>
        <end position="182"/>
    </location>
</feature>
<dbReference type="AlphaFoldDB" id="A0A1N6N5K6"/>
<dbReference type="STRING" id="34027.SAMN05421829_101102"/>
<accession>A0A1N6N5K6</accession>
<protein>
    <submittedName>
        <fullName evidence="4">DedD protein</fullName>
    </submittedName>
</protein>
<dbReference type="GO" id="GO:0042834">
    <property type="term" value="F:peptidoglycan binding"/>
    <property type="evidence" value="ECO:0007669"/>
    <property type="project" value="InterPro"/>
</dbReference>
<feature type="compositionally biased region" description="Pro residues" evidence="1">
    <location>
        <begin position="51"/>
        <end position="66"/>
    </location>
</feature>
<keyword evidence="2" id="KW-0812">Transmembrane</keyword>
<evidence type="ECO:0000313" key="4">
    <source>
        <dbReference type="EMBL" id="SIP87357.1"/>
    </source>
</evidence>
<dbReference type="Proteomes" id="UP000186819">
    <property type="component" value="Unassembled WGS sequence"/>
</dbReference>